<dbReference type="STRING" id="317619.GCA_000332315_04188"/>
<evidence type="ECO:0000313" key="2">
    <source>
        <dbReference type="Proteomes" id="UP000034681"/>
    </source>
</evidence>
<gene>
    <name evidence="1" type="ORF">PROH_21070</name>
</gene>
<organism evidence="1 2">
    <name type="scientific">Prochlorothrix hollandica PCC 9006 = CALU 1027</name>
    <dbReference type="NCBI Taxonomy" id="317619"/>
    <lineage>
        <taxon>Bacteria</taxon>
        <taxon>Bacillati</taxon>
        <taxon>Cyanobacteriota</taxon>
        <taxon>Cyanophyceae</taxon>
        <taxon>Prochlorotrichales</taxon>
        <taxon>Prochlorotrichaceae</taxon>
        <taxon>Prochlorothrix</taxon>
    </lineage>
</organism>
<reference evidence="1" key="1">
    <citation type="submission" date="2012-04" db="EMBL/GenBank/DDBJ databases">
        <authorList>
            <person name="Borisov I.G."/>
            <person name="Ivanikova N.V."/>
            <person name="Pinevich A.V."/>
        </authorList>
    </citation>
    <scope>NUCLEOTIDE SEQUENCE</scope>
    <source>
        <strain evidence="1">CALU 1027</strain>
    </source>
</reference>
<evidence type="ECO:0000313" key="1">
    <source>
        <dbReference type="EMBL" id="KKI98178.1"/>
    </source>
</evidence>
<feature type="non-terminal residue" evidence="1">
    <location>
        <position position="83"/>
    </location>
</feature>
<comment type="caution">
    <text evidence="1">The sequence shown here is derived from an EMBL/GenBank/DDBJ whole genome shotgun (WGS) entry which is preliminary data.</text>
</comment>
<dbReference type="AlphaFoldDB" id="A0A0M2PU45"/>
<sequence>MRQQLTAIQQSQMGRIYFIIETQGISLDKCMQMISTSEESSDLKDLEDFIRSNPHPQELKRGLVIQMLSEQIPISKIMKILGV</sequence>
<proteinExistence type="predicted"/>
<accession>A0A0M2PU45</accession>
<name>A0A0M2PU45_PROHO</name>
<dbReference type="EMBL" id="AJTX02000010">
    <property type="protein sequence ID" value="KKI98178.1"/>
    <property type="molecule type" value="Genomic_DNA"/>
</dbReference>
<dbReference type="Proteomes" id="UP000034681">
    <property type="component" value="Unassembled WGS sequence"/>
</dbReference>
<protein>
    <submittedName>
        <fullName evidence="1">Uncharacterized protein</fullName>
    </submittedName>
</protein>
<keyword evidence="2" id="KW-1185">Reference proteome</keyword>